<dbReference type="Pfam" id="PF18014">
    <property type="entry name" value="Acetyltransf_18"/>
    <property type="match status" value="1"/>
</dbReference>
<dbReference type="Pfam" id="PF13508">
    <property type="entry name" value="Acetyltransf_7"/>
    <property type="match status" value="1"/>
</dbReference>
<dbReference type="PROSITE" id="PS51186">
    <property type="entry name" value="GNAT"/>
    <property type="match status" value="1"/>
</dbReference>
<dbReference type="InterPro" id="IPR000182">
    <property type="entry name" value="GNAT_dom"/>
</dbReference>
<name>A0A3M0MDV7_9RHOB</name>
<protein>
    <submittedName>
        <fullName evidence="2">N-acetyltransferase</fullName>
    </submittedName>
</protein>
<comment type="caution">
    <text evidence="2">The sequence shown here is derived from an EMBL/GenBank/DDBJ whole genome shotgun (WGS) entry which is preliminary data.</text>
</comment>
<keyword evidence="2" id="KW-0808">Transferase</keyword>
<reference evidence="2 3" key="1">
    <citation type="submission" date="2018-07" db="EMBL/GenBank/DDBJ databases">
        <authorList>
            <person name="Zhang Y."/>
            <person name="Wang L."/>
            <person name="Ma S."/>
        </authorList>
    </citation>
    <scope>NUCLEOTIDE SEQUENCE [LARGE SCALE GENOMIC DNA]</scope>
    <source>
        <strain evidence="2 3">4-2</strain>
    </source>
</reference>
<dbReference type="PANTHER" id="PTHR47237">
    <property type="entry name" value="SLL0310 PROTEIN"/>
    <property type="match status" value="1"/>
</dbReference>
<gene>
    <name evidence="2" type="ORF">C9E81_08565</name>
</gene>
<dbReference type="PANTHER" id="PTHR47237:SF2">
    <property type="entry name" value="BLL4206 PROTEIN"/>
    <property type="match status" value="1"/>
</dbReference>
<dbReference type="EMBL" id="QOKZ01000003">
    <property type="protein sequence ID" value="RMC35293.1"/>
    <property type="molecule type" value="Genomic_DNA"/>
</dbReference>
<dbReference type="RefSeq" id="WP_122111918.1">
    <property type="nucleotide sequence ID" value="NZ_QOKZ01000003.1"/>
</dbReference>
<dbReference type="OrthoDB" id="8453373at2"/>
<dbReference type="InterPro" id="IPR052729">
    <property type="entry name" value="Acyl/Acetyltrans_Enzymes"/>
</dbReference>
<dbReference type="SUPFAM" id="SSF55729">
    <property type="entry name" value="Acyl-CoA N-acyltransferases (Nat)"/>
    <property type="match status" value="1"/>
</dbReference>
<evidence type="ECO:0000313" key="3">
    <source>
        <dbReference type="Proteomes" id="UP000273516"/>
    </source>
</evidence>
<proteinExistence type="predicted"/>
<accession>A0A3M0MDV7</accession>
<dbReference type="Gene3D" id="3.40.630.90">
    <property type="match status" value="1"/>
</dbReference>
<keyword evidence="3" id="KW-1185">Reference proteome</keyword>
<feature type="domain" description="N-acetyltransferase" evidence="1">
    <location>
        <begin position="54"/>
        <end position="191"/>
    </location>
</feature>
<dbReference type="AlphaFoldDB" id="A0A3M0MDV7"/>
<dbReference type="InterPro" id="IPR041496">
    <property type="entry name" value="YitH/HolE_GNAT"/>
</dbReference>
<dbReference type="Gene3D" id="3.40.630.30">
    <property type="match status" value="1"/>
</dbReference>
<dbReference type="GO" id="GO:0016747">
    <property type="term" value="F:acyltransferase activity, transferring groups other than amino-acyl groups"/>
    <property type="evidence" value="ECO:0007669"/>
    <property type="project" value="InterPro"/>
</dbReference>
<evidence type="ECO:0000313" key="2">
    <source>
        <dbReference type="EMBL" id="RMC35293.1"/>
    </source>
</evidence>
<organism evidence="2 3">
    <name type="scientific">Paracoccus alkanivorans</name>
    <dbReference type="NCBI Taxonomy" id="2116655"/>
    <lineage>
        <taxon>Bacteria</taxon>
        <taxon>Pseudomonadati</taxon>
        <taxon>Pseudomonadota</taxon>
        <taxon>Alphaproteobacteria</taxon>
        <taxon>Rhodobacterales</taxon>
        <taxon>Paracoccaceae</taxon>
        <taxon>Paracoccus</taxon>
    </lineage>
</organism>
<dbReference type="Proteomes" id="UP000273516">
    <property type="component" value="Unassembled WGS sequence"/>
</dbReference>
<sequence>MRGFCATLAQGPDLPAEAERSIAVWQGGVIMAGDGTGQDGATRTDFMRVDNFDVRARRITPADRALLHELTVGVLWPHRAHDLDVFISLGEGYLATDEIGRALGSAMYFRAGDDFAMLGMMVTAPRLQTLGTGRWLLRRVMQDCEGCDLRLSATRQGYRLYESAGFTPLHTIRQHQGMVRGVAVPESVPGMSIRAMTAADVPAIRALDHHAYGAERRVTLDRMLELSSGLVSEINGEIRGFAMQRKFGRGMVIGPLVAEDDRMAMALAAPLIQRHQGGFVRLDTPVQSEDFSAFLTNAGMGLYDTVTEMYHGAQRRPLEGSQIYGLASHSLG</sequence>
<evidence type="ECO:0000259" key="1">
    <source>
        <dbReference type="PROSITE" id="PS51186"/>
    </source>
</evidence>
<dbReference type="InterPro" id="IPR016181">
    <property type="entry name" value="Acyl_CoA_acyltransferase"/>
</dbReference>